<dbReference type="Gene3D" id="2.60.200.40">
    <property type="match status" value="1"/>
</dbReference>
<proteinExistence type="predicted"/>
<dbReference type="InterPro" id="IPR017438">
    <property type="entry name" value="ATP-NAD_kinase_N"/>
</dbReference>
<dbReference type="InterPro" id="IPR016064">
    <property type="entry name" value="NAD/diacylglycerol_kinase_sf"/>
</dbReference>
<dbReference type="GO" id="GO:0005737">
    <property type="term" value="C:cytoplasm"/>
    <property type="evidence" value="ECO:0007669"/>
    <property type="project" value="TreeGrafter"/>
</dbReference>
<dbReference type="Proteomes" id="UP000095085">
    <property type="component" value="Unassembled WGS sequence"/>
</dbReference>
<dbReference type="Pfam" id="PF00781">
    <property type="entry name" value="DAGK_cat"/>
    <property type="match status" value="1"/>
</dbReference>
<gene>
    <name evidence="2" type="ORF">HYPBUDRAFT_163297</name>
</gene>
<reference evidence="3" key="1">
    <citation type="submission" date="2016-05" db="EMBL/GenBank/DDBJ databases">
        <title>Comparative genomics of biotechnologically important yeasts.</title>
        <authorList>
            <consortium name="DOE Joint Genome Institute"/>
            <person name="Riley R."/>
            <person name="Haridas S."/>
            <person name="Wolfe K.H."/>
            <person name="Lopes M.R."/>
            <person name="Hittinger C.T."/>
            <person name="Goker M."/>
            <person name="Salamov A."/>
            <person name="Wisecaver J."/>
            <person name="Long T.M."/>
            <person name="Aerts A.L."/>
            <person name="Barry K."/>
            <person name="Choi C."/>
            <person name="Clum A."/>
            <person name="Coughlan A.Y."/>
            <person name="Deshpande S."/>
            <person name="Douglass A.P."/>
            <person name="Hanson S.J."/>
            <person name="Klenk H.-P."/>
            <person name="Labutti K."/>
            <person name="Lapidus A."/>
            <person name="Lindquist E."/>
            <person name="Lipzen A."/>
            <person name="Meier-Kolthoff J.P."/>
            <person name="Ohm R.A."/>
            <person name="Otillar R.P."/>
            <person name="Pangilinan J."/>
            <person name="Peng Y."/>
            <person name="Rokas A."/>
            <person name="Rosa C.A."/>
            <person name="Scheuner C."/>
            <person name="Sibirny A.A."/>
            <person name="Slot J.C."/>
            <person name="Stielow J.B."/>
            <person name="Sun H."/>
            <person name="Kurtzman C.P."/>
            <person name="Blackwell M."/>
            <person name="Grigoriev I.V."/>
            <person name="Jeffries T.W."/>
        </authorList>
    </citation>
    <scope>NUCLEOTIDE SEQUENCE [LARGE SCALE GENOMIC DNA]</scope>
    <source>
        <strain evidence="3">NRRL Y-1933</strain>
    </source>
</reference>
<feature type="domain" description="DAGKc" evidence="1">
    <location>
        <begin position="41"/>
        <end position="158"/>
    </location>
</feature>
<dbReference type="OrthoDB" id="3853857at2759"/>
<sequence>MIMTKEDTKELFYLTEIKNDEVYVVDSIKAGIERSEQEFGIYNGILRPIFELLKIKHEHLITETSTSIKEFGESLKGSTKQKTVIFISGDTSISEFVNSLTKASSSSILKLFVIPAGTGNSLALSIGNNGVLDSIAKLFTHSSKDVHPLYLYEVEFPLGSYFLSQSEKTQEITKPYKFLVVFSWCFHASLVADSDTPELRKNGIERFKIAAFSNLAQEQRYDGTVQVGSKKFEGPFAYLVITLSQRFEPTFEILPKGNILEDSLYLVSFKTEETETAEQDPLVKGKYIMDIMGEVYNKGKHIENDKVIYEKIEEGQNIEILIKNAKVERKRRFCLDGSIILLPEEEENKIVVRPTGDTHNNFKLRIIS</sequence>
<dbReference type="SUPFAM" id="SSF111331">
    <property type="entry name" value="NAD kinase/diacylglycerol kinase-like"/>
    <property type="match status" value="1"/>
</dbReference>
<name>A0A1E4RER3_9ASCO</name>
<dbReference type="InterPro" id="IPR001206">
    <property type="entry name" value="Diacylglycerol_kinase_cat_dom"/>
</dbReference>
<dbReference type="PANTHER" id="PTHR12358">
    <property type="entry name" value="SPHINGOSINE KINASE"/>
    <property type="match status" value="1"/>
</dbReference>
<accession>A0A1E4RER3</accession>
<dbReference type="GO" id="GO:0001727">
    <property type="term" value="F:lipid kinase activity"/>
    <property type="evidence" value="ECO:0007669"/>
    <property type="project" value="TreeGrafter"/>
</dbReference>
<organism evidence="2 3">
    <name type="scientific">Hyphopichia burtonii NRRL Y-1933</name>
    <dbReference type="NCBI Taxonomy" id="984485"/>
    <lineage>
        <taxon>Eukaryota</taxon>
        <taxon>Fungi</taxon>
        <taxon>Dikarya</taxon>
        <taxon>Ascomycota</taxon>
        <taxon>Saccharomycotina</taxon>
        <taxon>Pichiomycetes</taxon>
        <taxon>Debaryomycetaceae</taxon>
        <taxon>Hyphopichia</taxon>
    </lineage>
</organism>
<dbReference type="GeneID" id="30997160"/>
<dbReference type="Gene3D" id="3.40.50.10330">
    <property type="entry name" value="Probable inorganic polyphosphate/atp-NAD kinase, domain 1"/>
    <property type="match status" value="1"/>
</dbReference>
<dbReference type="EMBL" id="KV454544">
    <property type="protein sequence ID" value="ODV65758.1"/>
    <property type="molecule type" value="Genomic_DNA"/>
</dbReference>
<evidence type="ECO:0000313" key="3">
    <source>
        <dbReference type="Proteomes" id="UP000095085"/>
    </source>
</evidence>
<dbReference type="GO" id="GO:0016020">
    <property type="term" value="C:membrane"/>
    <property type="evidence" value="ECO:0007669"/>
    <property type="project" value="TreeGrafter"/>
</dbReference>
<evidence type="ECO:0000313" key="2">
    <source>
        <dbReference type="EMBL" id="ODV65758.1"/>
    </source>
</evidence>
<evidence type="ECO:0000259" key="1">
    <source>
        <dbReference type="PROSITE" id="PS50146"/>
    </source>
</evidence>
<dbReference type="PANTHER" id="PTHR12358:SF108">
    <property type="entry name" value="DAGKC DOMAIN-CONTAINING PROTEIN"/>
    <property type="match status" value="1"/>
</dbReference>
<keyword evidence="3" id="KW-1185">Reference proteome</keyword>
<dbReference type="AlphaFoldDB" id="A0A1E4RER3"/>
<dbReference type="PROSITE" id="PS50146">
    <property type="entry name" value="DAGK"/>
    <property type="match status" value="1"/>
</dbReference>
<dbReference type="InterPro" id="IPR050187">
    <property type="entry name" value="Lipid_Phosphate_FormReg"/>
</dbReference>
<protein>
    <recommendedName>
        <fullName evidence="1">DAGKc domain-containing protein</fullName>
    </recommendedName>
</protein>
<dbReference type="GO" id="GO:0046512">
    <property type="term" value="P:sphingosine biosynthetic process"/>
    <property type="evidence" value="ECO:0007669"/>
    <property type="project" value="TreeGrafter"/>
</dbReference>
<dbReference type="RefSeq" id="XP_020074825.1">
    <property type="nucleotide sequence ID" value="XM_020222611.1"/>
</dbReference>